<evidence type="ECO:0008006" key="3">
    <source>
        <dbReference type="Google" id="ProtNLM"/>
    </source>
</evidence>
<dbReference type="RefSeq" id="WP_268951221.1">
    <property type="nucleotide sequence ID" value="NZ_AP022567.1"/>
</dbReference>
<dbReference type="EMBL" id="AP027452">
    <property type="protein sequence ID" value="BDY30564.1"/>
    <property type="molecule type" value="Genomic_DNA"/>
</dbReference>
<dbReference type="AlphaFoldDB" id="A0AAI8XME8"/>
<dbReference type="SUPFAM" id="SSF53474">
    <property type="entry name" value="alpha/beta-Hydrolases"/>
    <property type="match status" value="1"/>
</dbReference>
<protein>
    <recommendedName>
        <fullName evidence="3">Alpha/beta hydrolase</fullName>
    </recommendedName>
</protein>
<gene>
    <name evidence="1" type="ORF">hbim_04508</name>
</gene>
<reference evidence="1" key="1">
    <citation type="submission" date="2023-03" db="EMBL/GenBank/DDBJ databases">
        <title>Draft genome sequence of a Mycolicibacterium mageritense strain H4_3_1 isolated from a hybrid biological-inorganic system reactor.</title>
        <authorList>
            <person name="Feng X."/>
            <person name="Kazama D."/>
            <person name="Sato K."/>
            <person name="Kobayashi H."/>
        </authorList>
    </citation>
    <scope>NUCLEOTIDE SEQUENCE</scope>
    <source>
        <strain evidence="1">H4_3_1</strain>
    </source>
</reference>
<sequence length="44" mass="4887">MPTPLTRWRGRLPNAKAILYSDAGHGFLFQHIEDFAAGVVTFLA</sequence>
<organism evidence="1 2">
    <name type="scientific">Mycolicibacterium mageritense</name>
    <name type="common">Mycobacterium mageritense</name>
    <dbReference type="NCBI Taxonomy" id="53462"/>
    <lineage>
        <taxon>Bacteria</taxon>
        <taxon>Bacillati</taxon>
        <taxon>Actinomycetota</taxon>
        <taxon>Actinomycetes</taxon>
        <taxon>Mycobacteriales</taxon>
        <taxon>Mycobacteriaceae</taxon>
        <taxon>Mycolicibacterium</taxon>
    </lineage>
</organism>
<dbReference type="Proteomes" id="UP001241092">
    <property type="component" value="Chromosome"/>
</dbReference>
<dbReference type="InterPro" id="IPR029058">
    <property type="entry name" value="AB_hydrolase_fold"/>
</dbReference>
<accession>A0AAI8XME8</accession>
<proteinExistence type="predicted"/>
<name>A0AAI8XME8_MYCME</name>
<evidence type="ECO:0000313" key="1">
    <source>
        <dbReference type="EMBL" id="BDY30564.1"/>
    </source>
</evidence>
<evidence type="ECO:0000313" key="2">
    <source>
        <dbReference type="Proteomes" id="UP001241092"/>
    </source>
</evidence>